<dbReference type="InterPro" id="IPR013507">
    <property type="entry name" value="DNA_mismatch_S5_2-like"/>
</dbReference>
<dbReference type="CDD" id="cd03484">
    <property type="entry name" value="MutL_Trans_hPMS_2_like"/>
    <property type="match status" value="1"/>
</dbReference>
<dbReference type="InterPro" id="IPR036890">
    <property type="entry name" value="HATPase_C_sf"/>
</dbReference>
<evidence type="ECO:0000256" key="2">
    <source>
        <dbReference type="ARBA" id="ARBA00022763"/>
    </source>
</evidence>
<dbReference type="InterPro" id="IPR037198">
    <property type="entry name" value="MutL_C_sf"/>
</dbReference>
<dbReference type="SUPFAM" id="SSF118116">
    <property type="entry name" value="DNA mismatch repair protein MutL"/>
    <property type="match status" value="1"/>
</dbReference>
<proteinExistence type="inferred from homology"/>
<feature type="compositionally biased region" description="Low complexity" evidence="4">
    <location>
        <begin position="605"/>
        <end position="626"/>
    </location>
</feature>
<dbReference type="OrthoDB" id="10263226at2759"/>
<dbReference type="Proteomes" id="UP000799640">
    <property type="component" value="Unassembled WGS sequence"/>
</dbReference>
<sequence>MASIKAIESRSVHQIQSGQVIVDLCSVVKELVENSLDAGASSIEVRFRNNGIDAIEVQDNGSGIAPADYETVALKHYTSKLASYADLTSLSTFGFRGEALSSLCALSDFHILTARATDGAKGTRLDFEISGKLRGTSVVACQKGTTVVVENLFKNLPVRRRELERNVKREYGKVLTLLQAYACISTGVKVAVSNQPKKGKKVVAFATNANPTTRENIANVYGAKTLTALIPLDLSLEMVPTEPGHDSPHTVHLRGHISRPVVGEGRQTPDRQMFFVNARPCALPQVSKAINEVYKSYNITQSPFIFANLVMDTNAYDVNVSPDKRTILLHDQAALLDTLKESLHAMFAAHEQSVPAAMPAMARRTATPGPSFVSARKLVETADDSSSIAPNSPPMPTRSRPTTSTPSAEPSSNPASPRRILSYGPPRSRVFTRPYNDGFSSNTPVSVSKQPTITSAFARISHGKSPSPDPDESIPAISSSRPPPSSALQSALAHMRPRRAPAELATITIGERTTVAAVGTGTAGKRRRVQEERNVVSTPLLGRLRRFAAPGTAAAEEREEEGDEEEEEEVEDISDGEDEEEAPAPTAYEPRWIEPAEGSGDEAPEPGAAPASAEPDEGPASRPASAEPEDEPPASRPASPDPMPTDPTSTAEPTKGQTEKAEADALSRATRLLRTKSKKYSTLHLTTTLSTSPSTIAASTTLLRTALSPYAAMDLEDTGEVDGVSAEERLSLTVRKVDFARMRVVGQFNKGFIIAVRPGGGPGSSPSDETPAAGTDETFIIDQHAADEKYNFERLAASTALHPQRLVRPLPLSLSAADVETLANNNAALAKNGFAVEVTTSENGEQTAMLTALPMSKEIIFAPEDLEELLALLSEGGGGAVPRPGKVRKILASRACRSSVMVGTDLDVKKMGRVVRQLGGMDKPWNCPHGRPTMRHLAGLGGWRGWGEGEETDWGAYAREAM</sequence>
<evidence type="ECO:0000256" key="1">
    <source>
        <dbReference type="ARBA" id="ARBA00006082"/>
    </source>
</evidence>
<evidence type="ECO:0000259" key="5">
    <source>
        <dbReference type="SMART" id="SM00853"/>
    </source>
</evidence>
<dbReference type="InterPro" id="IPR002099">
    <property type="entry name" value="MutL/Mlh/PMS"/>
</dbReference>
<feature type="compositionally biased region" description="Low complexity" evidence="4">
    <location>
        <begin position="583"/>
        <end position="598"/>
    </location>
</feature>
<feature type="domain" description="DNA mismatch repair protein S5" evidence="6">
    <location>
        <begin position="217"/>
        <end position="348"/>
    </location>
</feature>
<dbReference type="InterPro" id="IPR014721">
    <property type="entry name" value="Ribsml_uS5_D2-typ_fold_subgr"/>
</dbReference>
<dbReference type="NCBIfam" id="TIGR00585">
    <property type="entry name" value="mutl"/>
    <property type="match status" value="1"/>
</dbReference>
<evidence type="ECO:0000259" key="6">
    <source>
        <dbReference type="SMART" id="SM01340"/>
    </source>
</evidence>
<dbReference type="InterPro" id="IPR042120">
    <property type="entry name" value="MutL_C_dimsub"/>
</dbReference>
<dbReference type="GO" id="GO:0030983">
    <property type="term" value="F:mismatched DNA binding"/>
    <property type="evidence" value="ECO:0007669"/>
    <property type="project" value="InterPro"/>
</dbReference>
<dbReference type="InterPro" id="IPR042121">
    <property type="entry name" value="MutL_C_regsub"/>
</dbReference>
<dbReference type="InterPro" id="IPR014790">
    <property type="entry name" value="MutL_C"/>
</dbReference>
<dbReference type="Gene3D" id="3.30.230.10">
    <property type="match status" value="1"/>
</dbReference>
<feature type="region of interest" description="Disordered" evidence="4">
    <location>
        <begin position="546"/>
        <end position="666"/>
    </location>
</feature>
<name>A0A6G1I1Y0_9PEZI</name>
<dbReference type="PANTHER" id="PTHR10073">
    <property type="entry name" value="DNA MISMATCH REPAIR PROTEIN MLH, PMS, MUTL"/>
    <property type="match status" value="1"/>
</dbReference>
<dbReference type="PROSITE" id="PS00058">
    <property type="entry name" value="DNA_MISMATCH_REPAIR_1"/>
    <property type="match status" value="1"/>
</dbReference>
<dbReference type="SUPFAM" id="SSF54211">
    <property type="entry name" value="Ribosomal protein S5 domain 2-like"/>
    <property type="match status" value="1"/>
</dbReference>
<dbReference type="CDD" id="cd16926">
    <property type="entry name" value="HATPase_MutL-MLH-PMS-like"/>
    <property type="match status" value="1"/>
</dbReference>
<dbReference type="Pfam" id="PF08676">
    <property type="entry name" value="MutL_C"/>
    <property type="match status" value="1"/>
</dbReference>
<accession>A0A6G1I1Y0</accession>
<feature type="compositionally biased region" description="Polar residues" evidence="4">
    <location>
        <begin position="438"/>
        <end position="447"/>
    </location>
</feature>
<keyword evidence="8" id="KW-1185">Reference proteome</keyword>
<feature type="region of interest" description="Disordered" evidence="4">
    <location>
        <begin position="460"/>
        <end position="497"/>
    </location>
</feature>
<comment type="similarity">
    <text evidence="1">Belongs to the DNA mismatch repair MutL/HexB family.</text>
</comment>
<feature type="region of interest" description="Disordered" evidence="4">
    <location>
        <begin position="380"/>
        <end position="447"/>
    </location>
</feature>
<evidence type="ECO:0000256" key="4">
    <source>
        <dbReference type="SAM" id="MobiDB-lite"/>
    </source>
</evidence>
<dbReference type="GO" id="GO:0005524">
    <property type="term" value="F:ATP binding"/>
    <property type="evidence" value="ECO:0007669"/>
    <property type="project" value="InterPro"/>
</dbReference>
<dbReference type="FunFam" id="3.30.1370.100:FF:000001">
    <property type="entry name" value="Mismatch repair endonuclease pms1, putative"/>
    <property type="match status" value="1"/>
</dbReference>
<dbReference type="Pfam" id="PF13589">
    <property type="entry name" value="HATPase_c_3"/>
    <property type="match status" value="1"/>
</dbReference>
<dbReference type="GO" id="GO:0032389">
    <property type="term" value="C:MutLalpha complex"/>
    <property type="evidence" value="ECO:0007669"/>
    <property type="project" value="TreeGrafter"/>
</dbReference>
<dbReference type="GO" id="GO:0016887">
    <property type="term" value="F:ATP hydrolysis activity"/>
    <property type="evidence" value="ECO:0007669"/>
    <property type="project" value="InterPro"/>
</dbReference>
<protein>
    <recommendedName>
        <fullName evidence="3">DNA mismatch repair protein PMS1</fullName>
    </recommendedName>
</protein>
<feature type="compositionally biased region" description="Acidic residues" evidence="4">
    <location>
        <begin position="557"/>
        <end position="582"/>
    </location>
</feature>
<dbReference type="InterPro" id="IPR038973">
    <property type="entry name" value="MutL/Mlh/Pms-like"/>
</dbReference>
<feature type="domain" description="MutL C-terminal dimerisation" evidence="5">
    <location>
        <begin position="744"/>
        <end position="906"/>
    </location>
</feature>
<dbReference type="GO" id="GO:0000710">
    <property type="term" value="P:meiotic mismatch repair"/>
    <property type="evidence" value="ECO:0007669"/>
    <property type="project" value="UniProtKB-ARBA"/>
</dbReference>
<dbReference type="FunFam" id="3.30.565.10:FF:000014">
    <property type="entry name" value="Mismatch repair endonuclease pms1, putative"/>
    <property type="match status" value="1"/>
</dbReference>
<dbReference type="SMART" id="SM01340">
    <property type="entry name" value="DNA_mis_repair"/>
    <property type="match status" value="1"/>
</dbReference>
<organism evidence="7 8">
    <name type="scientific">Trichodelitschia bisporula</name>
    <dbReference type="NCBI Taxonomy" id="703511"/>
    <lineage>
        <taxon>Eukaryota</taxon>
        <taxon>Fungi</taxon>
        <taxon>Dikarya</taxon>
        <taxon>Ascomycota</taxon>
        <taxon>Pezizomycotina</taxon>
        <taxon>Dothideomycetes</taxon>
        <taxon>Dothideomycetes incertae sedis</taxon>
        <taxon>Phaeotrichales</taxon>
        <taxon>Phaeotrichaceae</taxon>
        <taxon>Trichodelitschia</taxon>
    </lineage>
</organism>
<feature type="compositionally biased region" description="Low complexity" evidence="4">
    <location>
        <begin position="473"/>
        <end position="493"/>
    </location>
</feature>
<dbReference type="SUPFAM" id="SSF55874">
    <property type="entry name" value="ATPase domain of HSP90 chaperone/DNA topoisomerase II/histidine kinase"/>
    <property type="match status" value="1"/>
</dbReference>
<evidence type="ECO:0000313" key="8">
    <source>
        <dbReference type="Proteomes" id="UP000799640"/>
    </source>
</evidence>
<gene>
    <name evidence="7" type="ORF">EJ06DRAFT_508402</name>
</gene>
<dbReference type="GO" id="GO:0140664">
    <property type="term" value="F:ATP-dependent DNA damage sensor activity"/>
    <property type="evidence" value="ECO:0007669"/>
    <property type="project" value="InterPro"/>
</dbReference>
<dbReference type="PANTHER" id="PTHR10073:SF52">
    <property type="entry name" value="MISMATCH REPAIR ENDONUCLEASE PMS2"/>
    <property type="match status" value="1"/>
</dbReference>
<reference evidence="7" key="1">
    <citation type="journal article" date="2020" name="Stud. Mycol.">
        <title>101 Dothideomycetes genomes: a test case for predicting lifestyles and emergence of pathogens.</title>
        <authorList>
            <person name="Haridas S."/>
            <person name="Albert R."/>
            <person name="Binder M."/>
            <person name="Bloem J."/>
            <person name="Labutti K."/>
            <person name="Salamov A."/>
            <person name="Andreopoulos B."/>
            <person name="Baker S."/>
            <person name="Barry K."/>
            <person name="Bills G."/>
            <person name="Bluhm B."/>
            <person name="Cannon C."/>
            <person name="Castanera R."/>
            <person name="Culley D."/>
            <person name="Daum C."/>
            <person name="Ezra D."/>
            <person name="Gonzalez J."/>
            <person name="Henrissat B."/>
            <person name="Kuo A."/>
            <person name="Liang C."/>
            <person name="Lipzen A."/>
            <person name="Lutzoni F."/>
            <person name="Magnuson J."/>
            <person name="Mondo S."/>
            <person name="Nolan M."/>
            <person name="Ohm R."/>
            <person name="Pangilinan J."/>
            <person name="Park H.-J."/>
            <person name="Ramirez L."/>
            <person name="Alfaro M."/>
            <person name="Sun H."/>
            <person name="Tritt A."/>
            <person name="Yoshinaga Y."/>
            <person name="Zwiers L.-H."/>
            <person name="Turgeon B."/>
            <person name="Goodwin S."/>
            <person name="Spatafora J."/>
            <person name="Crous P."/>
            <person name="Grigoriev I."/>
        </authorList>
    </citation>
    <scope>NUCLEOTIDE SEQUENCE</scope>
    <source>
        <strain evidence="7">CBS 262.69</strain>
    </source>
</reference>
<dbReference type="InterPro" id="IPR020568">
    <property type="entry name" value="Ribosomal_Su5_D2-typ_SF"/>
</dbReference>
<evidence type="ECO:0000256" key="3">
    <source>
        <dbReference type="ARBA" id="ARBA00070941"/>
    </source>
</evidence>
<keyword evidence="2" id="KW-0227">DNA damage</keyword>
<dbReference type="InterPro" id="IPR014762">
    <property type="entry name" value="DNA_mismatch_repair_CS"/>
</dbReference>
<dbReference type="AlphaFoldDB" id="A0A6G1I1Y0"/>
<dbReference type="Gene3D" id="3.30.565.10">
    <property type="entry name" value="Histidine kinase-like ATPase, C-terminal domain"/>
    <property type="match status" value="1"/>
</dbReference>
<dbReference type="Pfam" id="PF01119">
    <property type="entry name" value="DNA_mis_repair"/>
    <property type="match status" value="1"/>
</dbReference>
<dbReference type="FunFam" id="3.30.230.10:FF:000120">
    <property type="entry name" value="Mismatch repair endonuclease PMS2"/>
    <property type="match status" value="1"/>
</dbReference>
<dbReference type="Gene3D" id="3.30.1540.20">
    <property type="entry name" value="MutL, C-terminal domain, dimerisation subdomain"/>
    <property type="match status" value="1"/>
</dbReference>
<dbReference type="EMBL" id="ML996692">
    <property type="protein sequence ID" value="KAF2402077.1"/>
    <property type="molecule type" value="Genomic_DNA"/>
</dbReference>
<dbReference type="SMART" id="SM00853">
    <property type="entry name" value="MutL_C"/>
    <property type="match status" value="1"/>
</dbReference>
<feature type="compositionally biased region" description="Low complexity" evidence="4">
    <location>
        <begin position="397"/>
        <end position="419"/>
    </location>
</feature>
<dbReference type="Gene3D" id="3.30.1370.100">
    <property type="entry name" value="MutL, C-terminal domain, regulatory subdomain"/>
    <property type="match status" value="1"/>
</dbReference>
<evidence type="ECO:0000313" key="7">
    <source>
        <dbReference type="EMBL" id="KAF2402077.1"/>
    </source>
</evidence>